<keyword evidence="2 4" id="KW-0689">Ribosomal protein</keyword>
<dbReference type="InterPro" id="IPR023674">
    <property type="entry name" value="Ribosomal_uL1-like"/>
</dbReference>
<reference evidence="5" key="1">
    <citation type="journal article" date="2013" name="PLoS Genet.">
        <title>The genome of Spraguea lophii and the basis of host-microsporidian interactions.</title>
        <authorList>
            <person name="Campbell S.E."/>
            <person name="Williams T.A."/>
            <person name="Yousuf A."/>
            <person name="Soanes D.M."/>
            <person name="Paszkiewicz K.H."/>
            <person name="Williams B.A.P."/>
        </authorList>
    </citation>
    <scope>NUCLEOTIDE SEQUENCE [LARGE SCALE GENOMIC DNA]</scope>
    <source>
        <strain evidence="5">42_110</strain>
    </source>
</reference>
<dbReference type="OrthoDB" id="2449818at2759"/>
<dbReference type="FunCoup" id="S7W9N5">
    <property type="interactions" value="196"/>
</dbReference>
<dbReference type="GO" id="GO:0003735">
    <property type="term" value="F:structural constituent of ribosome"/>
    <property type="evidence" value="ECO:0007669"/>
    <property type="project" value="InterPro"/>
</dbReference>
<evidence type="ECO:0000256" key="2">
    <source>
        <dbReference type="ARBA" id="ARBA00022980"/>
    </source>
</evidence>
<proteinExistence type="inferred from homology"/>
<dbReference type="SUPFAM" id="SSF56808">
    <property type="entry name" value="Ribosomal protein L1"/>
    <property type="match status" value="1"/>
</dbReference>
<comment type="caution">
    <text evidence="4">The sequence shown here is derived from an EMBL/GenBank/DDBJ whole genome shotgun (WGS) entry which is preliminary data.</text>
</comment>
<protein>
    <submittedName>
        <fullName evidence="4">60S ribosomal protein L10a</fullName>
    </submittedName>
</protein>
<dbReference type="HOGENOM" id="CLU_062853_3_0_1"/>
<dbReference type="GO" id="GO:0015934">
    <property type="term" value="C:large ribosomal subunit"/>
    <property type="evidence" value="ECO:0007669"/>
    <property type="project" value="InterPro"/>
</dbReference>
<dbReference type="Gene3D" id="3.40.50.790">
    <property type="match status" value="1"/>
</dbReference>
<evidence type="ECO:0000313" key="5">
    <source>
        <dbReference type="Proteomes" id="UP000014978"/>
    </source>
</evidence>
<dbReference type="EMBL" id="ATCN01000770">
    <property type="protein sequence ID" value="EPR78462.1"/>
    <property type="molecule type" value="Genomic_DNA"/>
</dbReference>
<accession>S7W9N5</accession>
<dbReference type="GO" id="GO:0006412">
    <property type="term" value="P:translation"/>
    <property type="evidence" value="ECO:0007669"/>
    <property type="project" value="InterPro"/>
</dbReference>
<dbReference type="Gene3D" id="3.30.190.20">
    <property type="match status" value="1"/>
</dbReference>
<sequence>MNFYSREKIVPILSKMVEEAKKKSETIEVQMSLKGYDFKKDVRFDSNVVLPHQIKRYENITVIGDSNLKPIAEEAKVPFVLFSDIEGNSKERQKIKKKLAMKSDSYISTAGFNKYFEMKYFNKKRKPVLLLKNIAEFNNFYDEVKRTVKFKLRKTGDISFTIGHLEMEQEEVYQNLVVGLNHLNSILKKGLKSLGTVFIKSTQGKPTRIL</sequence>
<organism evidence="4 5">
    <name type="scientific">Spraguea lophii (strain 42_110)</name>
    <name type="common">Microsporidian parasite</name>
    <dbReference type="NCBI Taxonomy" id="1358809"/>
    <lineage>
        <taxon>Eukaryota</taxon>
        <taxon>Fungi</taxon>
        <taxon>Fungi incertae sedis</taxon>
        <taxon>Microsporidia</taxon>
        <taxon>Spragueidae</taxon>
        <taxon>Spraguea</taxon>
    </lineage>
</organism>
<keyword evidence="5" id="KW-1185">Reference proteome</keyword>
<evidence type="ECO:0000256" key="3">
    <source>
        <dbReference type="ARBA" id="ARBA00023274"/>
    </source>
</evidence>
<evidence type="ECO:0000313" key="4">
    <source>
        <dbReference type="EMBL" id="EPR78462.1"/>
    </source>
</evidence>
<dbReference type="InterPro" id="IPR016095">
    <property type="entry name" value="Ribosomal_uL1_3-a/b-sand"/>
</dbReference>
<dbReference type="InterPro" id="IPR002143">
    <property type="entry name" value="Ribosomal_uL1"/>
</dbReference>
<dbReference type="AlphaFoldDB" id="S7W9N5"/>
<dbReference type="Pfam" id="PF00687">
    <property type="entry name" value="Ribosomal_L1"/>
    <property type="match status" value="1"/>
</dbReference>
<dbReference type="STRING" id="1358809.S7W9N5"/>
<keyword evidence="3" id="KW-0687">Ribonucleoprotein</keyword>
<gene>
    <name evidence="4" type="ORF">SLOPH_55</name>
</gene>
<comment type="similarity">
    <text evidence="1">Belongs to the universal ribosomal protein uL1 family.</text>
</comment>
<dbReference type="GO" id="GO:0003723">
    <property type="term" value="F:RNA binding"/>
    <property type="evidence" value="ECO:0007669"/>
    <property type="project" value="InterPro"/>
</dbReference>
<dbReference type="InParanoid" id="S7W9N5"/>
<dbReference type="PIRSF" id="PIRSF002155">
    <property type="entry name" value="Ribosomal_L1"/>
    <property type="match status" value="1"/>
</dbReference>
<dbReference type="VEuPathDB" id="MicrosporidiaDB:SLOPH_55"/>
<name>S7W9N5_SPRLO</name>
<evidence type="ECO:0000256" key="1">
    <source>
        <dbReference type="ARBA" id="ARBA00010531"/>
    </source>
</evidence>
<dbReference type="OMA" id="GPRNKMP"/>
<dbReference type="InterPro" id="IPR028364">
    <property type="entry name" value="Ribosomal_uL1/biogenesis"/>
</dbReference>
<dbReference type="Proteomes" id="UP000014978">
    <property type="component" value="Unassembled WGS sequence"/>
</dbReference>